<feature type="transmembrane region" description="Helical" evidence="2">
    <location>
        <begin position="146"/>
        <end position="168"/>
    </location>
</feature>
<sequence length="275" mass="28430">MTQNPYPHAPYQPYRPPPDPAAPARRAAIMMWVMGTLAVIGGLCFAAVMPTFIDSMLNSNVPEAQQLRQQLAELEGKAGVSAKTQLLVSGMVLIIAGGILGVVAFFVRGGGKGGVIAGIVVVGLAIAYFVLNLLASVLMGGSPAQLALGACFMLVILGALGTTLKWLIDAVRNASRMGALQSQQQQMYGRYGQSSPQEPNPPAWPQQPGGYPPPGYSPPGQPPAVPPVGPPAQGGSFGPAPFGIPPPPDEAGGKYGYATKPSDETSQPPRHDGSV</sequence>
<feature type="compositionally biased region" description="Low complexity" evidence="1">
    <location>
        <begin position="231"/>
        <end position="241"/>
    </location>
</feature>
<feature type="transmembrane region" description="Helical" evidence="2">
    <location>
        <begin position="86"/>
        <end position="107"/>
    </location>
</feature>
<organism evidence="3 4">
    <name type="scientific">Humisphaera borealis</name>
    <dbReference type="NCBI Taxonomy" id="2807512"/>
    <lineage>
        <taxon>Bacteria</taxon>
        <taxon>Pseudomonadati</taxon>
        <taxon>Planctomycetota</taxon>
        <taxon>Phycisphaerae</taxon>
        <taxon>Tepidisphaerales</taxon>
        <taxon>Tepidisphaeraceae</taxon>
        <taxon>Humisphaera</taxon>
    </lineage>
</organism>
<name>A0A7M2WT82_9BACT</name>
<evidence type="ECO:0000313" key="3">
    <source>
        <dbReference type="EMBL" id="QOV88718.1"/>
    </source>
</evidence>
<feature type="region of interest" description="Disordered" evidence="1">
    <location>
        <begin position="185"/>
        <end position="275"/>
    </location>
</feature>
<dbReference type="Proteomes" id="UP000593765">
    <property type="component" value="Chromosome"/>
</dbReference>
<feature type="compositionally biased region" description="Polar residues" evidence="1">
    <location>
        <begin position="185"/>
        <end position="197"/>
    </location>
</feature>
<feature type="transmembrane region" description="Helical" evidence="2">
    <location>
        <begin position="114"/>
        <end position="134"/>
    </location>
</feature>
<accession>A0A7M2WT82</accession>
<evidence type="ECO:0000256" key="2">
    <source>
        <dbReference type="SAM" id="Phobius"/>
    </source>
</evidence>
<dbReference type="KEGG" id="hbs:IPV69_21175"/>
<evidence type="ECO:0000313" key="4">
    <source>
        <dbReference type="Proteomes" id="UP000593765"/>
    </source>
</evidence>
<proteinExistence type="predicted"/>
<keyword evidence="2" id="KW-0472">Membrane</keyword>
<evidence type="ECO:0000256" key="1">
    <source>
        <dbReference type="SAM" id="MobiDB-lite"/>
    </source>
</evidence>
<dbReference type="RefSeq" id="WP_206291719.1">
    <property type="nucleotide sequence ID" value="NZ_CP063458.1"/>
</dbReference>
<dbReference type="EMBL" id="CP063458">
    <property type="protein sequence ID" value="QOV88718.1"/>
    <property type="molecule type" value="Genomic_DNA"/>
</dbReference>
<keyword evidence="4" id="KW-1185">Reference proteome</keyword>
<gene>
    <name evidence="3" type="ORF">IPV69_21175</name>
</gene>
<keyword evidence="2" id="KW-0812">Transmembrane</keyword>
<feature type="transmembrane region" description="Helical" evidence="2">
    <location>
        <begin position="29"/>
        <end position="53"/>
    </location>
</feature>
<reference evidence="3 4" key="1">
    <citation type="submission" date="2020-10" db="EMBL/GenBank/DDBJ databases">
        <title>Wide distribution of Phycisphaera-like planctomycetes from WD2101 soil group in peatlands and genome analysis of the first cultivated representative.</title>
        <authorList>
            <person name="Dedysh S.N."/>
            <person name="Beletsky A.V."/>
            <person name="Ivanova A."/>
            <person name="Kulichevskaya I.S."/>
            <person name="Suzina N.E."/>
            <person name="Philippov D.A."/>
            <person name="Rakitin A.L."/>
            <person name="Mardanov A.V."/>
            <person name="Ravin N.V."/>
        </authorList>
    </citation>
    <scope>NUCLEOTIDE SEQUENCE [LARGE SCALE GENOMIC DNA]</scope>
    <source>
        <strain evidence="3 4">M1803</strain>
    </source>
</reference>
<dbReference type="AlphaFoldDB" id="A0A7M2WT82"/>
<feature type="compositionally biased region" description="Pro residues" evidence="1">
    <location>
        <begin position="198"/>
        <end position="230"/>
    </location>
</feature>
<protein>
    <submittedName>
        <fullName evidence="3">Uncharacterized protein</fullName>
    </submittedName>
</protein>
<keyword evidence="2" id="KW-1133">Transmembrane helix</keyword>